<name>A0A5S4H7P6_9ACTN</name>
<evidence type="ECO:0000313" key="2">
    <source>
        <dbReference type="Proteomes" id="UP000305238"/>
    </source>
</evidence>
<dbReference type="RefSeq" id="WP_138635855.1">
    <property type="nucleotide sequence ID" value="NZ_JASWDG010000046.1"/>
</dbReference>
<accession>A0A5S4H7P6</accession>
<keyword evidence="2" id="KW-1185">Reference proteome</keyword>
<dbReference type="Proteomes" id="UP000305238">
    <property type="component" value="Unassembled WGS sequence"/>
</dbReference>
<dbReference type="AlphaFoldDB" id="A0A5S4H7P6"/>
<proteinExistence type="predicted"/>
<protein>
    <submittedName>
        <fullName evidence="1">Uncharacterized protein</fullName>
    </submittedName>
</protein>
<evidence type="ECO:0000313" key="1">
    <source>
        <dbReference type="EMBL" id="TMR40771.1"/>
    </source>
</evidence>
<gene>
    <name evidence="1" type="ORF">ETD96_09045</name>
</gene>
<reference evidence="1 2" key="1">
    <citation type="submission" date="2019-05" db="EMBL/GenBank/DDBJ databases">
        <title>Draft genome sequence of Actinomadura geliboluensis A8036.</title>
        <authorList>
            <person name="Saricaoglu S."/>
            <person name="Isik K."/>
        </authorList>
    </citation>
    <scope>NUCLEOTIDE SEQUENCE [LARGE SCALE GENOMIC DNA]</scope>
    <source>
        <strain evidence="1 2">A8036</strain>
    </source>
</reference>
<comment type="caution">
    <text evidence="1">The sequence shown here is derived from an EMBL/GenBank/DDBJ whole genome shotgun (WGS) entry which is preliminary data.</text>
</comment>
<organism evidence="1 2">
    <name type="scientific">Actinomadura geliboluensis</name>
    <dbReference type="NCBI Taxonomy" id="882440"/>
    <lineage>
        <taxon>Bacteria</taxon>
        <taxon>Bacillati</taxon>
        <taxon>Actinomycetota</taxon>
        <taxon>Actinomycetes</taxon>
        <taxon>Streptosporangiales</taxon>
        <taxon>Thermomonosporaceae</taxon>
        <taxon>Actinomadura</taxon>
    </lineage>
</organism>
<sequence>MDEHVMLLLVQHLFPEWTIGRDGHGVWRAVGRVHISATELDGLLDALGGADPDAARRAVLVLTECG</sequence>
<dbReference type="OrthoDB" id="3483688at2"/>
<dbReference type="EMBL" id="VCKZ01000043">
    <property type="protein sequence ID" value="TMR40771.1"/>
    <property type="molecule type" value="Genomic_DNA"/>
</dbReference>